<name>A0A1E5W584_9POAL</name>
<dbReference type="InterPro" id="IPR044661">
    <property type="entry name" value="MED15a/b/c-like"/>
</dbReference>
<dbReference type="AlphaFoldDB" id="A0A1E5W584"/>
<comment type="caution">
    <text evidence="2">The sequence shown here is derived from an EMBL/GenBank/DDBJ whole genome shotgun (WGS) entry which is preliminary data.</text>
</comment>
<dbReference type="Proteomes" id="UP000095767">
    <property type="component" value="Unassembled WGS sequence"/>
</dbReference>
<gene>
    <name evidence="2" type="ORF">BAE44_0006398</name>
</gene>
<dbReference type="STRING" id="888268.A0A1E5W584"/>
<dbReference type="OrthoDB" id="685228at2759"/>
<evidence type="ECO:0000313" key="3">
    <source>
        <dbReference type="Proteomes" id="UP000095767"/>
    </source>
</evidence>
<sequence>MAGGGGGRRWQEELEPELRPRMFQKILANIAAVCRAVNKSLPERLHEHAAHVEQIAFQTAKDRAAADHQHQMHMVHQMQMANTVQDIQGGNSLFTAIPQAMPMMASPLRPPFQSPSQHMTHPFASTNVNQGPSDMMAMLYQTFNSQPATVAPVAQSIQSSQQIMQPIAMHSHNQRPAMQLQPTNVARYHPASMAQLQGQPIAQPNVCAYAQHLQPTVQQQHFGITQQQVGEQRHQMLGANAVKMNDGYSGGWNNQQNAGLASGIQPLKAREQVALKRQTNMETQSMPPAQRQIAVNQQSNVHCPSPQNQARMVSAGQVDWKEEIVQQIKSMKDTYFSELMELDQNIVLPRLAKEQLKSLPREKADTYNRMSRVKSSIGAVLELFQLKKSLETYRGKLPMYEEMIRNILISYRWKRKANAEMNTGQETKSCPRQPPAQTIKLTSDIAPFTGGKSNQQKLPADESIGQMRQNVVTTPSAGKKTHSNQLQGVTSPCFSIKSPEFEALQSSSTKDVGLCCMLSPIDKLGVTSPNALLKSRSQSPIAKPGFGAAASPCVSVKSTLTSTVEKSGFLEAASSCASVKSASSCASVKSASPSAIAESGVVPVASPSDSDSSFLLHNNAEVNGCNQNTPTKLLTPDSPCQTQTPVGQAEDQEHGEAETQVAKKPIDRLIAAVLSSSPAVLRSSVNLIESALSAMDSVPLRIGSSIKMKRVYDVTSPSESPTLGSMDGSTVTFEFDASDSASSRYPRVKRQKTQNTKDALLDEIEAVNSRLIDTVISITSDDREDEITSGDSVTLIKLSYTPVSLAPSLKSPFATSGNHQPLVMPMTLLIAADYPRSSPVIMDNEGDGQLRTKFSCISMVADAAFRLALRNLQEPRSLKETAMVWDSCVRSAITEYACQLGGGTLSSSLGRCGIDNVWSWKATFSAAKPTYVDTSSFRSSSEPA</sequence>
<dbReference type="EMBL" id="LWDX02020815">
    <property type="protein sequence ID" value="OEL32583.1"/>
    <property type="molecule type" value="Genomic_DNA"/>
</dbReference>
<evidence type="ECO:0000256" key="1">
    <source>
        <dbReference type="SAM" id="MobiDB-lite"/>
    </source>
</evidence>
<organism evidence="2 3">
    <name type="scientific">Dichanthelium oligosanthes</name>
    <dbReference type="NCBI Taxonomy" id="888268"/>
    <lineage>
        <taxon>Eukaryota</taxon>
        <taxon>Viridiplantae</taxon>
        <taxon>Streptophyta</taxon>
        <taxon>Embryophyta</taxon>
        <taxon>Tracheophyta</taxon>
        <taxon>Spermatophyta</taxon>
        <taxon>Magnoliopsida</taxon>
        <taxon>Liliopsida</taxon>
        <taxon>Poales</taxon>
        <taxon>Poaceae</taxon>
        <taxon>PACMAD clade</taxon>
        <taxon>Panicoideae</taxon>
        <taxon>Panicodae</taxon>
        <taxon>Paniceae</taxon>
        <taxon>Dichantheliinae</taxon>
        <taxon>Dichanthelium</taxon>
    </lineage>
</organism>
<dbReference type="PANTHER" id="PTHR33137:SF42">
    <property type="entry name" value="MEDIATOR COMPLEX SUBUNIT 15 KIX DOMAIN-CONTAINING PROTEIN"/>
    <property type="match status" value="1"/>
</dbReference>
<evidence type="ECO:0000313" key="2">
    <source>
        <dbReference type="EMBL" id="OEL32583.1"/>
    </source>
</evidence>
<accession>A0A1E5W584</accession>
<dbReference type="GO" id="GO:0031490">
    <property type="term" value="F:chromatin DNA binding"/>
    <property type="evidence" value="ECO:0007669"/>
    <property type="project" value="InterPro"/>
</dbReference>
<dbReference type="PANTHER" id="PTHR33137">
    <property type="entry name" value="MEDIATOR OF RNA POLYMERASE II TRANSCRIPTION SUBUNIT 15A-RELATED"/>
    <property type="match status" value="1"/>
</dbReference>
<keyword evidence="3" id="KW-1185">Reference proteome</keyword>
<proteinExistence type="predicted"/>
<evidence type="ECO:0008006" key="4">
    <source>
        <dbReference type="Google" id="ProtNLM"/>
    </source>
</evidence>
<feature type="region of interest" description="Disordered" evidence="1">
    <location>
        <begin position="627"/>
        <end position="657"/>
    </location>
</feature>
<protein>
    <recommendedName>
        <fullName evidence="4">Mediator of RNA polymerase II transcription subunit 15a</fullName>
    </recommendedName>
</protein>
<reference evidence="2 3" key="1">
    <citation type="submission" date="2016-09" db="EMBL/GenBank/DDBJ databases">
        <title>The draft genome of Dichanthelium oligosanthes: A C3 panicoid grass species.</title>
        <authorList>
            <person name="Studer A.J."/>
            <person name="Schnable J.C."/>
            <person name="Brutnell T.P."/>
        </authorList>
    </citation>
    <scope>NUCLEOTIDE SEQUENCE [LARGE SCALE GENOMIC DNA]</scope>
    <source>
        <strain evidence="3">cv. Kellogg 1175</strain>
        <tissue evidence="2">Leaf</tissue>
    </source>
</reference>
<dbReference type="GO" id="GO:0003713">
    <property type="term" value="F:transcription coactivator activity"/>
    <property type="evidence" value="ECO:0007669"/>
    <property type="project" value="InterPro"/>
</dbReference>
<feature type="compositionally biased region" description="Polar residues" evidence="1">
    <location>
        <begin position="627"/>
        <end position="646"/>
    </location>
</feature>